<keyword evidence="3" id="KW-0804">Transcription</keyword>
<proteinExistence type="predicted"/>
<protein>
    <submittedName>
        <fullName evidence="5">FCD domain-containing protein</fullName>
    </submittedName>
</protein>
<dbReference type="InterPro" id="IPR036388">
    <property type="entry name" value="WH-like_DNA-bd_sf"/>
</dbReference>
<evidence type="ECO:0000313" key="5">
    <source>
        <dbReference type="EMBL" id="QID17637.1"/>
    </source>
</evidence>
<dbReference type="KEGG" id="azq:G3580_08250"/>
<keyword evidence="2" id="KW-0238">DNA-binding</keyword>
<dbReference type="SUPFAM" id="SSF46785">
    <property type="entry name" value="Winged helix' DNA-binding domain"/>
    <property type="match status" value="1"/>
</dbReference>
<dbReference type="Pfam" id="PF07729">
    <property type="entry name" value="FCD"/>
    <property type="match status" value="1"/>
</dbReference>
<dbReference type="PANTHER" id="PTHR43537">
    <property type="entry name" value="TRANSCRIPTIONAL REGULATOR, GNTR FAMILY"/>
    <property type="match status" value="1"/>
</dbReference>
<dbReference type="PANTHER" id="PTHR43537:SF20">
    <property type="entry name" value="HTH-TYPE TRANSCRIPTIONAL REPRESSOR GLAR"/>
    <property type="match status" value="1"/>
</dbReference>
<dbReference type="InterPro" id="IPR011711">
    <property type="entry name" value="GntR_C"/>
</dbReference>
<reference evidence="5 6" key="1">
    <citation type="submission" date="2020-02" db="EMBL/GenBank/DDBJ databases">
        <title>Nitrogenibacter mangrovi gen. nov., sp. nov. isolated from mangrove sediment, a denitrifying betaproteobacterium.</title>
        <authorList>
            <person name="Liao H."/>
            <person name="Tian Y."/>
        </authorList>
    </citation>
    <scope>NUCLEOTIDE SEQUENCE [LARGE SCALE GENOMIC DNA]</scope>
    <source>
        <strain evidence="5 6">M9-3-2</strain>
    </source>
</reference>
<dbReference type="EMBL" id="CP048836">
    <property type="protein sequence ID" value="QID17637.1"/>
    <property type="molecule type" value="Genomic_DNA"/>
</dbReference>
<sequence>MSDTATKKREKDSVLDEVPKTLVEGAYHQLRRDIIEGKLKPGEKLRVEHLKAHYDVGAGTLREALQLLMTDALVVAQGQRGFNVAPISLSDFEDITRTRVLIECEALRQSINRGTDEWEAAVLGAFHRLSRAEERLAEDLDSSREEWEARNKAFHEVLISACPSRWIAHFQKLLYRQSERYRRISLYNSRIPRDVHAEHAKLCDAAVARDADRACAVLTEHIIRTLDGIRKLPREILEPAASVERVTRPRPRTSGAQ</sequence>
<gene>
    <name evidence="5" type="ORF">G3580_08250</name>
</gene>
<dbReference type="SMART" id="SM00895">
    <property type="entry name" value="FCD"/>
    <property type="match status" value="1"/>
</dbReference>
<evidence type="ECO:0000256" key="3">
    <source>
        <dbReference type="ARBA" id="ARBA00023163"/>
    </source>
</evidence>
<dbReference type="Gene3D" id="1.10.10.10">
    <property type="entry name" value="Winged helix-like DNA-binding domain superfamily/Winged helix DNA-binding domain"/>
    <property type="match status" value="1"/>
</dbReference>
<keyword evidence="6" id="KW-1185">Reference proteome</keyword>
<dbReference type="GO" id="GO:0003700">
    <property type="term" value="F:DNA-binding transcription factor activity"/>
    <property type="evidence" value="ECO:0007669"/>
    <property type="project" value="InterPro"/>
</dbReference>
<name>A0A6C1B246_9RHOO</name>
<evidence type="ECO:0000259" key="4">
    <source>
        <dbReference type="PROSITE" id="PS50949"/>
    </source>
</evidence>
<dbReference type="InterPro" id="IPR000524">
    <property type="entry name" value="Tscrpt_reg_HTH_GntR"/>
</dbReference>
<dbReference type="Gene3D" id="1.20.120.530">
    <property type="entry name" value="GntR ligand-binding domain-like"/>
    <property type="match status" value="1"/>
</dbReference>
<dbReference type="SMART" id="SM00345">
    <property type="entry name" value="HTH_GNTR"/>
    <property type="match status" value="1"/>
</dbReference>
<dbReference type="Proteomes" id="UP000501991">
    <property type="component" value="Chromosome"/>
</dbReference>
<dbReference type="InterPro" id="IPR008920">
    <property type="entry name" value="TF_FadR/GntR_C"/>
</dbReference>
<dbReference type="Pfam" id="PF00392">
    <property type="entry name" value="GntR"/>
    <property type="match status" value="1"/>
</dbReference>
<evidence type="ECO:0000256" key="2">
    <source>
        <dbReference type="ARBA" id="ARBA00023125"/>
    </source>
</evidence>
<dbReference type="AlphaFoldDB" id="A0A6C1B246"/>
<dbReference type="GO" id="GO:0003677">
    <property type="term" value="F:DNA binding"/>
    <property type="evidence" value="ECO:0007669"/>
    <property type="project" value="UniProtKB-KW"/>
</dbReference>
<feature type="domain" description="HTH gntR-type" evidence="4">
    <location>
        <begin position="20"/>
        <end position="87"/>
    </location>
</feature>
<dbReference type="InterPro" id="IPR036390">
    <property type="entry name" value="WH_DNA-bd_sf"/>
</dbReference>
<accession>A0A6C1B246</accession>
<evidence type="ECO:0000313" key="6">
    <source>
        <dbReference type="Proteomes" id="UP000501991"/>
    </source>
</evidence>
<evidence type="ECO:0000256" key="1">
    <source>
        <dbReference type="ARBA" id="ARBA00023015"/>
    </source>
</evidence>
<dbReference type="SUPFAM" id="SSF48008">
    <property type="entry name" value="GntR ligand-binding domain-like"/>
    <property type="match status" value="1"/>
</dbReference>
<organism evidence="5 6">
    <name type="scientific">Nitrogeniibacter mangrovi</name>
    <dbReference type="NCBI Taxonomy" id="2016596"/>
    <lineage>
        <taxon>Bacteria</taxon>
        <taxon>Pseudomonadati</taxon>
        <taxon>Pseudomonadota</taxon>
        <taxon>Betaproteobacteria</taxon>
        <taxon>Rhodocyclales</taxon>
        <taxon>Zoogloeaceae</taxon>
        <taxon>Nitrogeniibacter</taxon>
    </lineage>
</organism>
<dbReference type="PROSITE" id="PS50949">
    <property type="entry name" value="HTH_GNTR"/>
    <property type="match status" value="1"/>
</dbReference>
<keyword evidence="1" id="KW-0805">Transcription regulation</keyword>
<dbReference type="RefSeq" id="WP_173764800.1">
    <property type="nucleotide sequence ID" value="NZ_CP048836.1"/>
</dbReference>